<organism evidence="6">
    <name type="scientific">Longilinea arvoryzae</name>
    <dbReference type="NCBI Taxonomy" id="360412"/>
    <lineage>
        <taxon>Bacteria</taxon>
        <taxon>Bacillati</taxon>
        <taxon>Chloroflexota</taxon>
        <taxon>Anaerolineae</taxon>
        <taxon>Anaerolineales</taxon>
        <taxon>Anaerolineaceae</taxon>
        <taxon>Longilinea</taxon>
    </lineage>
</organism>
<feature type="domain" description="4Fe-4S ferredoxin-type" evidence="5">
    <location>
        <begin position="110"/>
        <end position="140"/>
    </location>
</feature>
<protein>
    <submittedName>
        <fullName evidence="6">Indolepyruvate ferredoxin oxidoreductase, alpha and beta subunits</fullName>
    </submittedName>
</protein>
<dbReference type="GO" id="GO:0046872">
    <property type="term" value="F:metal ion binding"/>
    <property type="evidence" value="ECO:0007669"/>
    <property type="project" value="UniProtKB-KW"/>
</dbReference>
<keyword evidence="6" id="KW-0670">Pyruvate</keyword>
<proteinExistence type="predicted"/>
<keyword evidence="1" id="KW-0004">4Fe-4S</keyword>
<dbReference type="InterPro" id="IPR050572">
    <property type="entry name" value="Fe-S_Ferredoxin"/>
</dbReference>
<dbReference type="InterPro" id="IPR017900">
    <property type="entry name" value="4Fe4S_Fe_S_CS"/>
</dbReference>
<evidence type="ECO:0000259" key="5">
    <source>
        <dbReference type="PROSITE" id="PS51379"/>
    </source>
</evidence>
<dbReference type="GO" id="GO:0051539">
    <property type="term" value="F:4 iron, 4 sulfur cluster binding"/>
    <property type="evidence" value="ECO:0007669"/>
    <property type="project" value="UniProtKB-KW"/>
</dbReference>
<gene>
    <name evidence="6" type="ORF">LARV_01452</name>
</gene>
<dbReference type="OrthoDB" id="9794954at2"/>
<dbReference type="EMBL" id="DF967972">
    <property type="protein sequence ID" value="GAP13697.1"/>
    <property type="molecule type" value="Genomic_DNA"/>
</dbReference>
<dbReference type="Pfam" id="PF12838">
    <property type="entry name" value="Fer4_7"/>
    <property type="match status" value="1"/>
</dbReference>
<dbReference type="Gene3D" id="3.30.70.20">
    <property type="match status" value="2"/>
</dbReference>
<evidence type="ECO:0000256" key="3">
    <source>
        <dbReference type="ARBA" id="ARBA00023004"/>
    </source>
</evidence>
<accession>A0A0S7BIK5</accession>
<dbReference type="PANTHER" id="PTHR43687:SF1">
    <property type="entry name" value="FERREDOXIN III"/>
    <property type="match status" value="1"/>
</dbReference>
<evidence type="ECO:0000313" key="7">
    <source>
        <dbReference type="Proteomes" id="UP000055060"/>
    </source>
</evidence>
<keyword evidence="3" id="KW-0408">Iron</keyword>
<dbReference type="PROSITE" id="PS51379">
    <property type="entry name" value="4FE4S_FER_2"/>
    <property type="match status" value="4"/>
</dbReference>
<dbReference type="PROSITE" id="PS00198">
    <property type="entry name" value="4FE4S_FER_1"/>
    <property type="match status" value="2"/>
</dbReference>
<dbReference type="SUPFAM" id="SSF54862">
    <property type="entry name" value="4Fe-4S ferredoxins"/>
    <property type="match status" value="1"/>
</dbReference>
<dbReference type="STRING" id="360412.LARV_01452"/>
<dbReference type="RefSeq" id="WP_075073018.1">
    <property type="nucleotide sequence ID" value="NZ_DF967972.1"/>
</dbReference>
<dbReference type="Proteomes" id="UP000055060">
    <property type="component" value="Unassembled WGS sequence"/>
</dbReference>
<sequence>MPFSIIETCTGCTACARKCPVNAIRGERKQEHVIDPSLCIECGACGRICPSQAVLDAKGQLAERIPPARWLKPVWKYSSCVECCICITACPTGSINLAEHQVPKDGLKPSYPFLQTKETCIGCGFCEESCPASAISMKEPPPAAVLVAV</sequence>
<keyword evidence="4" id="KW-0411">Iron-sulfur</keyword>
<keyword evidence="2" id="KW-0479">Metal-binding</keyword>
<evidence type="ECO:0000256" key="2">
    <source>
        <dbReference type="ARBA" id="ARBA00022723"/>
    </source>
</evidence>
<keyword evidence="7" id="KW-1185">Reference proteome</keyword>
<reference evidence="6" key="1">
    <citation type="submission" date="2015-07" db="EMBL/GenBank/DDBJ databases">
        <title>Draft Genome Sequences of Anaerolinea thermolimosa IMO-1, Bellilinea caldifistulae GOMI-1, Leptolinea tardivitalis YMTK-2, Levilinea saccharolytica KIBI-1,Longilinea arvoryzae KOME-1, Previously Described as Members of the Anaerolineaceae (Chloroflexi).</title>
        <authorList>
            <person name="Sekiguchi Y."/>
            <person name="Ohashi A."/>
            <person name="Matsuura N."/>
            <person name="Tourlousse M.D."/>
        </authorList>
    </citation>
    <scope>NUCLEOTIDE SEQUENCE [LARGE SCALE GENOMIC DNA]</scope>
    <source>
        <strain evidence="6">KOME-1</strain>
    </source>
</reference>
<dbReference type="InterPro" id="IPR017896">
    <property type="entry name" value="4Fe4S_Fe-S-bd"/>
</dbReference>
<feature type="domain" description="4Fe-4S ferredoxin-type" evidence="5">
    <location>
        <begin position="30"/>
        <end position="60"/>
    </location>
</feature>
<evidence type="ECO:0000256" key="1">
    <source>
        <dbReference type="ARBA" id="ARBA00022485"/>
    </source>
</evidence>
<name>A0A0S7BIK5_9CHLR</name>
<dbReference type="PANTHER" id="PTHR43687">
    <property type="entry name" value="ADENYLYLSULFATE REDUCTASE, BETA SUBUNIT"/>
    <property type="match status" value="1"/>
</dbReference>
<dbReference type="AlphaFoldDB" id="A0A0S7BIK5"/>
<feature type="domain" description="4Fe-4S ferredoxin-type" evidence="5">
    <location>
        <begin position="71"/>
        <end position="100"/>
    </location>
</feature>
<evidence type="ECO:0000313" key="6">
    <source>
        <dbReference type="EMBL" id="GAP13697.1"/>
    </source>
</evidence>
<dbReference type="Pfam" id="PF00037">
    <property type="entry name" value="Fer4"/>
    <property type="match status" value="1"/>
</dbReference>
<evidence type="ECO:0000256" key="4">
    <source>
        <dbReference type="ARBA" id="ARBA00023014"/>
    </source>
</evidence>
<feature type="domain" description="4Fe-4S ferredoxin-type" evidence="5">
    <location>
        <begin position="1"/>
        <end position="29"/>
    </location>
</feature>